<evidence type="ECO:0000259" key="4">
    <source>
        <dbReference type="Pfam" id="PF02826"/>
    </source>
</evidence>
<dbReference type="Pfam" id="PF02826">
    <property type="entry name" value="2-Hacid_dh_C"/>
    <property type="match status" value="1"/>
</dbReference>
<dbReference type="PANTHER" id="PTHR43333:SF1">
    <property type="entry name" value="D-ISOMER SPECIFIC 2-HYDROXYACID DEHYDROGENASE NAD-BINDING DOMAIN-CONTAINING PROTEIN"/>
    <property type="match status" value="1"/>
</dbReference>
<dbReference type="Gene3D" id="3.40.50.720">
    <property type="entry name" value="NAD(P)-binding Rossmann-like Domain"/>
    <property type="match status" value="2"/>
</dbReference>
<gene>
    <name evidence="5" type="ORF">HDA43_004405</name>
</gene>
<reference evidence="5 6" key="1">
    <citation type="submission" date="2020-07" db="EMBL/GenBank/DDBJ databases">
        <title>Sequencing the genomes of 1000 actinobacteria strains.</title>
        <authorList>
            <person name="Klenk H.-P."/>
        </authorList>
    </citation>
    <scope>NUCLEOTIDE SEQUENCE [LARGE SCALE GENOMIC DNA]</scope>
    <source>
        <strain evidence="5 6">DSM 45763</strain>
    </source>
</reference>
<dbReference type="RefSeq" id="WP_179824630.1">
    <property type="nucleotide sequence ID" value="NZ_JACCCO010000002.1"/>
</dbReference>
<keyword evidence="1" id="KW-0560">Oxidoreductase</keyword>
<proteinExistence type="predicted"/>
<evidence type="ECO:0000256" key="3">
    <source>
        <dbReference type="SAM" id="MobiDB-lite"/>
    </source>
</evidence>
<feature type="domain" description="D-isomer specific 2-hydroxyacid dehydrogenase NAD-binding" evidence="4">
    <location>
        <begin position="126"/>
        <end position="287"/>
    </location>
</feature>
<evidence type="ECO:0000313" key="5">
    <source>
        <dbReference type="EMBL" id="NYF42204.1"/>
    </source>
</evidence>
<feature type="region of interest" description="Disordered" evidence="3">
    <location>
        <begin position="1"/>
        <end position="24"/>
    </location>
</feature>
<dbReference type="InterPro" id="IPR036291">
    <property type="entry name" value="NAD(P)-bd_dom_sf"/>
</dbReference>
<evidence type="ECO:0000256" key="1">
    <source>
        <dbReference type="ARBA" id="ARBA00023002"/>
    </source>
</evidence>
<dbReference type="EMBL" id="JACCCO010000002">
    <property type="protein sequence ID" value="NYF42204.1"/>
    <property type="molecule type" value="Genomic_DNA"/>
</dbReference>
<dbReference type="GO" id="GO:0016491">
    <property type="term" value="F:oxidoreductase activity"/>
    <property type="evidence" value="ECO:0007669"/>
    <property type="project" value="UniProtKB-KW"/>
</dbReference>
<accession>A0A852V4T4</accession>
<evidence type="ECO:0000313" key="6">
    <source>
        <dbReference type="Proteomes" id="UP000576393"/>
    </source>
</evidence>
<dbReference type="InterPro" id="IPR006140">
    <property type="entry name" value="D-isomer_DH_NAD-bd"/>
</dbReference>
<dbReference type="GO" id="GO:0051287">
    <property type="term" value="F:NAD binding"/>
    <property type="evidence" value="ECO:0007669"/>
    <property type="project" value="InterPro"/>
</dbReference>
<organism evidence="5 6">
    <name type="scientific">Streptosporangium sandarakinum</name>
    <dbReference type="NCBI Taxonomy" id="1260955"/>
    <lineage>
        <taxon>Bacteria</taxon>
        <taxon>Bacillati</taxon>
        <taxon>Actinomycetota</taxon>
        <taxon>Actinomycetes</taxon>
        <taxon>Streptosporangiales</taxon>
        <taxon>Streptosporangiaceae</taxon>
        <taxon>Streptosporangium</taxon>
    </lineage>
</organism>
<comment type="caution">
    <text evidence="5">The sequence shown here is derived from an EMBL/GenBank/DDBJ whole genome shotgun (WGS) entry which is preliminary data.</text>
</comment>
<dbReference type="SUPFAM" id="SSF51735">
    <property type="entry name" value="NAD(P)-binding Rossmann-fold domains"/>
    <property type="match status" value="1"/>
</dbReference>
<sequence length="324" mass="34352">MEEARIAIAPPPGPEAAGAGDRANSPALDHLRARVAEAVTAGGGSSVPPAEANGLVWLVPGDPDGLARMLDDHPGIGWVQFPWAGVEKFAEAGILRRPQTFTCAKGSFAGQVAEHALLLTLACLRSVVRQARTPHWCSADPRSLHGRRVTILGGGGIATELVRLLAPFGCRVRVLRRRPDKVEGAEETLPSSALHDVLGDTDVLVLALALTPETRYVVDAAELALLPRHAVVVNVARGEHIRTGALVEALRSGTISAAGLDVTDPEPLPEGHPLWDDPRVLITSHSADSADYTTRVLSERVERNVRNLLAGRPLEGVIDPEAGY</sequence>
<keyword evidence="6" id="KW-1185">Reference proteome</keyword>
<protein>
    <submittedName>
        <fullName evidence="5">Phosphoglycerate dehydrogenase-like enzyme</fullName>
    </submittedName>
</protein>
<evidence type="ECO:0000256" key="2">
    <source>
        <dbReference type="ARBA" id="ARBA00023027"/>
    </source>
</evidence>
<dbReference type="AlphaFoldDB" id="A0A852V4T4"/>
<name>A0A852V4T4_9ACTN</name>
<dbReference type="CDD" id="cd12159">
    <property type="entry name" value="2-Hacid_dh_2"/>
    <property type="match status" value="1"/>
</dbReference>
<dbReference type="PANTHER" id="PTHR43333">
    <property type="entry name" value="2-HACID_DH_C DOMAIN-CONTAINING PROTEIN"/>
    <property type="match status" value="1"/>
</dbReference>
<keyword evidence="2" id="KW-0520">NAD</keyword>
<dbReference type="Proteomes" id="UP000576393">
    <property type="component" value="Unassembled WGS sequence"/>
</dbReference>